<protein>
    <recommendedName>
        <fullName evidence="2">Peptidase A2 domain-containing protein</fullName>
    </recommendedName>
</protein>
<sequence length="645" mass="74046">MDQYDEVQYKIELIDNGQTKASVHDAERDFVENRCFTIQADIEKLLTHRNSTATHREKAESQVRLPKLKLPTFDGNLKEWPAFKNLFMCSVDSANIPTLQKFQYLKTSVKGEAAGLINSLLIIEENYNKALELLTKRYENKTIIVNHHLKSFINFPTITRHNLKQYLTVFQQSLDSLRALGVTVDSWDLILVYLITQNLDNSLRASWEISRKDSNIPTLEELLDFLNLRVTAYDLMKDSDRTSPQTSKSFPKLSHVSISLHTKPTIQCVLCQNAHVLYKCPNFLEMPVDKRIDFIKANSLCFNCLQPFTFQHKCSKSRCALCHKMHYTTIHMQNPPRKVNTVTATQLYPGHDRLQQTSPTYQSRNDSHIYHTQNNITDMPHTPRTQSRSNHISPIIQSYALRQQSSNIKSPHIKTNVEHNQEHIQVTPSTVLISNSKYNQILLPTAIVKVQDSAGRWHSARALLDSGSEVNIITHRLASLLNCKYRYNHHIIQGIGESNQQTQLCINTNIASYHTDYKTNLKFIVMNNITVPLPHSYIQTDTWNIPYKQSKFLADPQFYMSKEIDLLLGAGIFYDLLLLGHIRLGPNRPHLIETVLGWVVSGTLVVDSQADINNSQVYLHASSTQTRTIRKNHTKGHTLFRTTIH</sequence>
<dbReference type="AlphaFoldDB" id="A0AAV1LCJ2"/>
<dbReference type="InterPro" id="IPR021109">
    <property type="entry name" value="Peptidase_aspartic_dom_sf"/>
</dbReference>
<dbReference type="PANTHER" id="PTHR47331:SF1">
    <property type="entry name" value="GAG-LIKE PROTEIN"/>
    <property type="match status" value="1"/>
</dbReference>
<keyword evidence="1" id="KW-0378">Hydrolase</keyword>
<dbReference type="Proteomes" id="UP001314205">
    <property type="component" value="Unassembled WGS sequence"/>
</dbReference>
<dbReference type="Gene3D" id="2.40.70.10">
    <property type="entry name" value="Acid Proteases"/>
    <property type="match status" value="1"/>
</dbReference>
<reference evidence="3 4" key="1">
    <citation type="submission" date="2023-11" db="EMBL/GenBank/DDBJ databases">
        <authorList>
            <person name="Hedman E."/>
            <person name="Englund M."/>
            <person name="Stromberg M."/>
            <person name="Nyberg Akerstrom W."/>
            <person name="Nylinder S."/>
            <person name="Jareborg N."/>
            <person name="Kallberg Y."/>
            <person name="Kronander E."/>
        </authorList>
    </citation>
    <scope>NUCLEOTIDE SEQUENCE [LARGE SCALE GENOMIC DNA]</scope>
</reference>
<proteinExistence type="predicted"/>
<dbReference type="Pfam" id="PF03564">
    <property type="entry name" value="DUF1759"/>
    <property type="match status" value="1"/>
</dbReference>
<dbReference type="PANTHER" id="PTHR47331">
    <property type="entry name" value="PHD-TYPE DOMAIN-CONTAINING PROTEIN"/>
    <property type="match status" value="1"/>
</dbReference>
<dbReference type="GO" id="GO:0006508">
    <property type="term" value="P:proteolysis"/>
    <property type="evidence" value="ECO:0007669"/>
    <property type="project" value="InterPro"/>
</dbReference>
<feature type="domain" description="Peptidase A2" evidence="2">
    <location>
        <begin position="460"/>
        <end position="496"/>
    </location>
</feature>
<evidence type="ECO:0000313" key="3">
    <source>
        <dbReference type="EMBL" id="CAK1592761.1"/>
    </source>
</evidence>
<gene>
    <name evidence="3" type="ORF">PARMNEM_LOCUS12649</name>
</gene>
<accession>A0AAV1LCJ2</accession>
<keyword evidence="4" id="KW-1185">Reference proteome</keyword>
<evidence type="ECO:0000256" key="1">
    <source>
        <dbReference type="ARBA" id="ARBA00022801"/>
    </source>
</evidence>
<comment type="caution">
    <text evidence="3">The sequence shown here is derived from an EMBL/GenBank/DDBJ whole genome shotgun (WGS) entry which is preliminary data.</text>
</comment>
<dbReference type="EMBL" id="CAVLGL010000087">
    <property type="protein sequence ID" value="CAK1592761.1"/>
    <property type="molecule type" value="Genomic_DNA"/>
</dbReference>
<dbReference type="PROSITE" id="PS50175">
    <property type="entry name" value="ASP_PROT_RETROV"/>
    <property type="match status" value="1"/>
</dbReference>
<dbReference type="InterPro" id="IPR001995">
    <property type="entry name" value="Peptidase_A2_cat"/>
</dbReference>
<dbReference type="GO" id="GO:0004190">
    <property type="term" value="F:aspartic-type endopeptidase activity"/>
    <property type="evidence" value="ECO:0007669"/>
    <property type="project" value="InterPro"/>
</dbReference>
<organism evidence="3 4">
    <name type="scientific">Parnassius mnemosyne</name>
    <name type="common">clouded apollo</name>
    <dbReference type="NCBI Taxonomy" id="213953"/>
    <lineage>
        <taxon>Eukaryota</taxon>
        <taxon>Metazoa</taxon>
        <taxon>Ecdysozoa</taxon>
        <taxon>Arthropoda</taxon>
        <taxon>Hexapoda</taxon>
        <taxon>Insecta</taxon>
        <taxon>Pterygota</taxon>
        <taxon>Neoptera</taxon>
        <taxon>Endopterygota</taxon>
        <taxon>Lepidoptera</taxon>
        <taxon>Glossata</taxon>
        <taxon>Ditrysia</taxon>
        <taxon>Papilionoidea</taxon>
        <taxon>Papilionidae</taxon>
        <taxon>Parnassiinae</taxon>
        <taxon>Parnassini</taxon>
        <taxon>Parnassius</taxon>
        <taxon>Driopa</taxon>
    </lineage>
</organism>
<evidence type="ECO:0000313" key="4">
    <source>
        <dbReference type="Proteomes" id="UP001314205"/>
    </source>
</evidence>
<dbReference type="InterPro" id="IPR005312">
    <property type="entry name" value="DUF1759"/>
</dbReference>
<evidence type="ECO:0000259" key="2">
    <source>
        <dbReference type="PROSITE" id="PS50175"/>
    </source>
</evidence>
<name>A0AAV1LCJ2_9NEOP</name>